<keyword evidence="3" id="KW-1185">Reference proteome</keyword>
<organism evidence="1 3">
    <name type="scientific">Medicago truncatula</name>
    <name type="common">Barrel medic</name>
    <name type="synonym">Medicago tribuloides</name>
    <dbReference type="NCBI Taxonomy" id="3880"/>
    <lineage>
        <taxon>Eukaryota</taxon>
        <taxon>Viridiplantae</taxon>
        <taxon>Streptophyta</taxon>
        <taxon>Embryophyta</taxon>
        <taxon>Tracheophyta</taxon>
        <taxon>Spermatophyta</taxon>
        <taxon>Magnoliopsida</taxon>
        <taxon>eudicotyledons</taxon>
        <taxon>Gunneridae</taxon>
        <taxon>Pentapetalae</taxon>
        <taxon>rosids</taxon>
        <taxon>fabids</taxon>
        <taxon>Fabales</taxon>
        <taxon>Fabaceae</taxon>
        <taxon>Papilionoideae</taxon>
        <taxon>50 kb inversion clade</taxon>
        <taxon>NPAAA clade</taxon>
        <taxon>Hologalegina</taxon>
        <taxon>IRL clade</taxon>
        <taxon>Trifolieae</taxon>
        <taxon>Medicago</taxon>
    </lineage>
</organism>
<dbReference type="EnsemblPlants" id="AES74918">
    <property type="protein sequence ID" value="AES74918"/>
    <property type="gene ID" value="MTR_6g014850"/>
</dbReference>
<proteinExistence type="predicted"/>
<accession>G7KMC1</accession>
<evidence type="ECO:0000313" key="2">
    <source>
        <dbReference type="EnsemblPlants" id="AES74918"/>
    </source>
</evidence>
<dbReference type="EMBL" id="CM001222">
    <property type="protein sequence ID" value="AES74918.1"/>
    <property type="molecule type" value="Genomic_DNA"/>
</dbReference>
<dbReference type="Proteomes" id="UP000002051">
    <property type="component" value="Chromosome 6"/>
</dbReference>
<reference evidence="1 3" key="1">
    <citation type="journal article" date="2011" name="Nature">
        <title>The Medicago genome provides insight into the evolution of rhizobial symbioses.</title>
        <authorList>
            <person name="Young N.D."/>
            <person name="Debelle F."/>
            <person name="Oldroyd G.E."/>
            <person name="Geurts R."/>
            <person name="Cannon S.B."/>
            <person name="Udvardi M.K."/>
            <person name="Benedito V.A."/>
            <person name="Mayer K.F."/>
            <person name="Gouzy J."/>
            <person name="Schoof H."/>
            <person name="Van de Peer Y."/>
            <person name="Proost S."/>
            <person name="Cook D.R."/>
            <person name="Meyers B.C."/>
            <person name="Spannagl M."/>
            <person name="Cheung F."/>
            <person name="De Mita S."/>
            <person name="Krishnakumar V."/>
            <person name="Gundlach H."/>
            <person name="Zhou S."/>
            <person name="Mudge J."/>
            <person name="Bharti A.K."/>
            <person name="Murray J.D."/>
            <person name="Naoumkina M.A."/>
            <person name="Rosen B."/>
            <person name="Silverstein K.A."/>
            <person name="Tang H."/>
            <person name="Rombauts S."/>
            <person name="Zhao P.X."/>
            <person name="Zhou P."/>
            <person name="Barbe V."/>
            <person name="Bardou P."/>
            <person name="Bechner M."/>
            <person name="Bellec A."/>
            <person name="Berger A."/>
            <person name="Berges H."/>
            <person name="Bidwell S."/>
            <person name="Bisseling T."/>
            <person name="Choisne N."/>
            <person name="Couloux A."/>
            <person name="Denny R."/>
            <person name="Deshpande S."/>
            <person name="Dai X."/>
            <person name="Doyle J.J."/>
            <person name="Dudez A.M."/>
            <person name="Farmer A.D."/>
            <person name="Fouteau S."/>
            <person name="Franken C."/>
            <person name="Gibelin C."/>
            <person name="Gish J."/>
            <person name="Goldstein S."/>
            <person name="Gonzalez A.J."/>
            <person name="Green P.J."/>
            <person name="Hallab A."/>
            <person name="Hartog M."/>
            <person name="Hua A."/>
            <person name="Humphray S.J."/>
            <person name="Jeong D.H."/>
            <person name="Jing Y."/>
            <person name="Jocker A."/>
            <person name="Kenton S.M."/>
            <person name="Kim D.J."/>
            <person name="Klee K."/>
            <person name="Lai H."/>
            <person name="Lang C."/>
            <person name="Lin S."/>
            <person name="Macmil S.L."/>
            <person name="Magdelenat G."/>
            <person name="Matthews L."/>
            <person name="McCorrison J."/>
            <person name="Monaghan E.L."/>
            <person name="Mun J.H."/>
            <person name="Najar F.Z."/>
            <person name="Nicholson C."/>
            <person name="Noirot C."/>
            <person name="O'Bleness M."/>
            <person name="Paule C.R."/>
            <person name="Poulain J."/>
            <person name="Prion F."/>
            <person name="Qin B."/>
            <person name="Qu C."/>
            <person name="Retzel E.F."/>
            <person name="Riddle C."/>
            <person name="Sallet E."/>
            <person name="Samain S."/>
            <person name="Samson N."/>
            <person name="Sanders I."/>
            <person name="Saurat O."/>
            <person name="Scarpelli C."/>
            <person name="Schiex T."/>
            <person name="Segurens B."/>
            <person name="Severin A.J."/>
            <person name="Sherrier D.J."/>
            <person name="Shi R."/>
            <person name="Sims S."/>
            <person name="Singer S.R."/>
            <person name="Sinharoy S."/>
            <person name="Sterck L."/>
            <person name="Viollet A."/>
            <person name="Wang B.B."/>
            <person name="Wang K."/>
            <person name="Wang M."/>
            <person name="Wang X."/>
            <person name="Warfsmann J."/>
            <person name="Weissenbach J."/>
            <person name="White D.D."/>
            <person name="White J.D."/>
            <person name="Wiley G.B."/>
            <person name="Wincker P."/>
            <person name="Xing Y."/>
            <person name="Yang L."/>
            <person name="Yao Z."/>
            <person name="Ying F."/>
            <person name="Zhai J."/>
            <person name="Zhou L."/>
            <person name="Zuber A."/>
            <person name="Denarie J."/>
            <person name="Dixon R.A."/>
            <person name="May G.D."/>
            <person name="Schwartz D.C."/>
            <person name="Rogers J."/>
            <person name="Quetier F."/>
            <person name="Town C.D."/>
            <person name="Roe B.A."/>
        </authorList>
    </citation>
    <scope>NUCLEOTIDE SEQUENCE [LARGE SCALE GENOMIC DNA]</scope>
    <source>
        <strain evidence="1">A17</strain>
        <strain evidence="2 3">cv. Jemalong A17</strain>
    </source>
</reference>
<dbReference type="GO" id="GO:0003979">
    <property type="term" value="F:UDP-glucose 6-dehydrogenase activity"/>
    <property type="evidence" value="ECO:0007669"/>
    <property type="project" value="InterPro"/>
</dbReference>
<dbReference type="eggNOG" id="KOG2666">
    <property type="taxonomic scope" value="Eukaryota"/>
</dbReference>
<dbReference type="PANTHER" id="PTHR11374">
    <property type="entry name" value="UDP-GLUCOSE DEHYDROGENASE/UDP-MANNAC DEHYDROGENASE"/>
    <property type="match status" value="1"/>
</dbReference>
<gene>
    <name evidence="1" type="ordered locus">MTR_6g014850</name>
</gene>
<sequence length="218" mass="25197">MVKICRIGEGPTMAVIAFNCPSIDIDVVDILKSHIVEWNNDRIDVEKHVYEFDIGFVSVNTLTITRGLGVVLVGDREAPEGEKGKILTTNRWSIELSKIAANAFLAQRMSSVNAMQCQWRIQHGVHPLTKRWNRPCYRHKNQTEVLECKRRFWWFFLPKRYINLVFICVCNDLPEVLLKDDGRFKKDTGDTRERPAIDCVSVLTEWDDDLEFVVVGML</sequence>
<evidence type="ECO:0000313" key="1">
    <source>
        <dbReference type="EMBL" id="AES74918.1"/>
    </source>
</evidence>
<name>G7KMC1_MEDTR</name>
<dbReference type="PaxDb" id="3880-AES74918"/>
<dbReference type="HOGENOM" id="CLU_1268578_0_0_1"/>
<dbReference type="PANTHER" id="PTHR11374:SF64">
    <property type="entry name" value="UDP-GLUCOSE 6-DEHYDROGENASE 2"/>
    <property type="match status" value="1"/>
</dbReference>
<reference evidence="1 3" key="2">
    <citation type="journal article" date="2014" name="BMC Genomics">
        <title>An improved genome release (version Mt4.0) for the model legume Medicago truncatula.</title>
        <authorList>
            <person name="Tang H."/>
            <person name="Krishnakumar V."/>
            <person name="Bidwell S."/>
            <person name="Rosen B."/>
            <person name="Chan A."/>
            <person name="Zhou S."/>
            <person name="Gentzbittel L."/>
            <person name="Childs K.L."/>
            <person name="Yandell M."/>
            <person name="Gundlach H."/>
            <person name="Mayer K.F."/>
            <person name="Schwartz D.C."/>
            <person name="Town C.D."/>
        </authorList>
    </citation>
    <scope>GENOME REANNOTATION</scope>
    <source>
        <strain evidence="2 3">cv. Jemalong A17</strain>
    </source>
</reference>
<dbReference type="InterPro" id="IPR028356">
    <property type="entry name" value="UDPglc_DH_euk"/>
</dbReference>
<evidence type="ECO:0000313" key="3">
    <source>
        <dbReference type="Proteomes" id="UP000002051"/>
    </source>
</evidence>
<dbReference type="STRING" id="3880.G7KMC1"/>
<protein>
    <submittedName>
        <fullName evidence="1">UDP-glucose 6-dehydrogenase, putative</fullName>
    </submittedName>
</protein>
<dbReference type="Gene3D" id="1.20.5.100">
    <property type="entry name" value="Cytochrome c1, transmembrane anchor, C-terminal"/>
    <property type="match status" value="1"/>
</dbReference>
<dbReference type="AlphaFoldDB" id="G7KMC1"/>
<reference evidence="2" key="3">
    <citation type="submission" date="2015-04" db="UniProtKB">
        <authorList>
            <consortium name="EnsemblPlants"/>
        </authorList>
    </citation>
    <scope>IDENTIFICATION</scope>
    <source>
        <strain evidence="2">cv. Jemalong A17</strain>
    </source>
</reference>